<dbReference type="InterPro" id="IPR005302">
    <property type="entry name" value="MoCF_Sase_C"/>
</dbReference>
<keyword evidence="3" id="KW-1185">Reference proteome</keyword>
<sequence>MSDMNDTMNASPHSMPTEHADAWRGRVEALHLCPRAFLPMRAFERIELLAGKGIVGDRYMNESGFYSHKPEEGRQVTLFEAEALEAIWRDHGIRFGPEEHRRNVTVRGVPLNTLVGQRFWLGETLLEATRLSVPCRHIEEVTGKPVFDAMVGRSGLNCRILKGGFVRLGDPVEAGSARATAYETERAS</sequence>
<dbReference type="EMBL" id="QEOB01000023">
    <property type="protein sequence ID" value="PVX72799.1"/>
    <property type="molecule type" value="Genomic_DNA"/>
</dbReference>
<dbReference type="InterPro" id="IPR052716">
    <property type="entry name" value="MOSC_domain"/>
</dbReference>
<comment type="caution">
    <text evidence="2">The sequence shown here is derived from an EMBL/GenBank/DDBJ whole genome shotgun (WGS) entry which is preliminary data.</text>
</comment>
<dbReference type="SUPFAM" id="SSF50800">
    <property type="entry name" value="PK beta-barrel domain-like"/>
    <property type="match status" value="1"/>
</dbReference>
<feature type="domain" description="MOSC" evidence="1">
    <location>
        <begin position="38"/>
        <end position="175"/>
    </location>
</feature>
<dbReference type="Gene3D" id="2.40.33.20">
    <property type="entry name" value="PK beta-barrel domain-like"/>
    <property type="match status" value="1"/>
</dbReference>
<evidence type="ECO:0000259" key="1">
    <source>
        <dbReference type="PROSITE" id="PS51340"/>
    </source>
</evidence>
<dbReference type="InterPro" id="IPR011037">
    <property type="entry name" value="Pyrv_Knase-like_insert_dom_sf"/>
</dbReference>
<dbReference type="PROSITE" id="PS51340">
    <property type="entry name" value="MOSC"/>
    <property type="match status" value="1"/>
</dbReference>
<protein>
    <recommendedName>
        <fullName evidence="1">MOSC domain-containing protein</fullName>
    </recommendedName>
</protein>
<dbReference type="PANTHER" id="PTHR36930:SF1">
    <property type="entry name" value="MOSC DOMAIN-CONTAINING PROTEIN"/>
    <property type="match status" value="1"/>
</dbReference>
<dbReference type="Pfam" id="PF03473">
    <property type="entry name" value="MOSC"/>
    <property type="match status" value="1"/>
</dbReference>
<gene>
    <name evidence="2" type="ORF">C7402_12338</name>
</gene>
<dbReference type="Proteomes" id="UP000245712">
    <property type="component" value="Unassembled WGS sequence"/>
</dbReference>
<dbReference type="PANTHER" id="PTHR36930">
    <property type="entry name" value="METAL-SULFUR CLUSTER BIOSYNTHESIS PROTEINS YUAD-RELATED"/>
    <property type="match status" value="1"/>
</dbReference>
<evidence type="ECO:0000313" key="2">
    <source>
        <dbReference type="EMBL" id="PVX72799.1"/>
    </source>
</evidence>
<reference evidence="2 3" key="1">
    <citation type="submission" date="2018-05" db="EMBL/GenBank/DDBJ databases">
        <title>Genomic Encyclopedia of Type Strains, Phase IV (KMG-V): Genome sequencing to study the core and pangenomes of soil and plant-associated prokaryotes.</title>
        <authorList>
            <person name="Whitman W."/>
        </authorList>
    </citation>
    <scope>NUCLEOTIDE SEQUENCE [LARGE SCALE GENOMIC DNA]</scope>
    <source>
        <strain evidence="2 3">SCZa-39</strain>
    </source>
</reference>
<organism evidence="2 3">
    <name type="scientific">Paraburkholderia unamae</name>
    <dbReference type="NCBI Taxonomy" id="219649"/>
    <lineage>
        <taxon>Bacteria</taxon>
        <taxon>Pseudomonadati</taxon>
        <taxon>Pseudomonadota</taxon>
        <taxon>Betaproteobacteria</taxon>
        <taxon>Burkholderiales</taxon>
        <taxon>Burkholderiaceae</taxon>
        <taxon>Paraburkholderia</taxon>
    </lineage>
</organism>
<evidence type="ECO:0000313" key="3">
    <source>
        <dbReference type="Proteomes" id="UP000245712"/>
    </source>
</evidence>
<name>A0ABX5KB80_9BURK</name>
<accession>A0ABX5KB80</accession>
<proteinExistence type="predicted"/>